<dbReference type="RefSeq" id="WP_013031815.1">
    <property type="nucleotide sequence ID" value="NC_013960.1"/>
</dbReference>
<feature type="binding site" evidence="6">
    <location>
        <position position="101"/>
    </location>
    <ligand>
        <name>Zn(2+)</name>
        <dbReference type="ChEBI" id="CHEBI:29105"/>
    </ligand>
</feature>
<dbReference type="EMBL" id="CP001798">
    <property type="protein sequence ID" value="ADE13921.1"/>
    <property type="molecule type" value="Genomic_DNA"/>
</dbReference>
<evidence type="ECO:0000256" key="4">
    <source>
        <dbReference type="ARBA" id="ARBA00023167"/>
    </source>
</evidence>
<dbReference type="InterPro" id="IPR050197">
    <property type="entry name" value="Aldolase_class_II_sugar_metab"/>
</dbReference>
<dbReference type="STRING" id="472759.Nhal_0741"/>
<dbReference type="GO" id="GO:0008270">
    <property type="term" value="F:zinc ion binding"/>
    <property type="evidence" value="ECO:0007669"/>
    <property type="project" value="UniProtKB-UniRule"/>
</dbReference>
<dbReference type="Pfam" id="PF00596">
    <property type="entry name" value="Aldolase_II"/>
    <property type="match status" value="1"/>
</dbReference>
<comment type="similarity">
    <text evidence="6">Belongs to the aldolase class II family. MtnB subfamily.</text>
</comment>
<keyword evidence="5 6" id="KW-0456">Lyase</keyword>
<evidence type="ECO:0000256" key="2">
    <source>
        <dbReference type="ARBA" id="ARBA00022723"/>
    </source>
</evidence>
<feature type="binding site" evidence="6">
    <location>
        <position position="99"/>
    </location>
    <ligand>
        <name>Zn(2+)</name>
        <dbReference type="ChEBI" id="CHEBI:29105"/>
    </ligand>
</feature>
<dbReference type="HOGENOM" id="CLU_006033_4_1_6"/>
<dbReference type="AlphaFoldDB" id="D5BXG3"/>
<sequence>MDEKNALCQQAAAQLVRVGHFFFERGWVPATSGNFSARIDSNCMIITVSGWHKGQLSPEGMLLADLEGSSLTTGKRPSAETLLHAALYRRVPEANAVFHTHSVYSTVLSRMLSGELILSDYEVLKAFSGIETHETTVRVPIFPNDQNMGRLAAAVDAYLAQNPDSPGYLIAGHGLYTWGRSVEEACRHVEAFEFLFECEVLRRRLASP</sequence>
<dbReference type="NCBIfam" id="NF006672">
    <property type="entry name" value="PRK09220.1"/>
    <property type="match status" value="1"/>
</dbReference>
<dbReference type="NCBIfam" id="TIGR03328">
    <property type="entry name" value="salvage_mtnB"/>
    <property type="match status" value="1"/>
</dbReference>
<proteinExistence type="inferred from homology"/>
<dbReference type="HAMAP" id="MF_01677">
    <property type="entry name" value="Salvage_MtnB"/>
    <property type="match status" value="1"/>
</dbReference>
<dbReference type="PANTHER" id="PTHR22789:SF0">
    <property type="entry name" value="3-OXO-TETRONATE 4-PHOSPHATE DECARBOXYLASE-RELATED"/>
    <property type="match status" value="1"/>
</dbReference>
<dbReference type="KEGG" id="nhl:Nhal_0741"/>
<dbReference type="SMART" id="SM01007">
    <property type="entry name" value="Aldolase_II"/>
    <property type="match status" value="1"/>
</dbReference>
<dbReference type="InterPro" id="IPR001303">
    <property type="entry name" value="Aldolase_II/adducin_N"/>
</dbReference>
<dbReference type="GO" id="GO:0005829">
    <property type="term" value="C:cytosol"/>
    <property type="evidence" value="ECO:0007669"/>
    <property type="project" value="TreeGrafter"/>
</dbReference>
<dbReference type="UniPathway" id="UPA00904">
    <property type="reaction ID" value="UER00875"/>
</dbReference>
<comment type="pathway">
    <text evidence="6">Amino-acid biosynthesis; L-methionine biosynthesis via salvage pathway; L-methionine from S-methyl-5-thio-alpha-D-ribose 1-phosphate: step 2/6.</text>
</comment>
<evidence type="ECO:0000313" key="8">
    <source>
        <dbReference type="EMBL" id="ADE13921.1"/>
    </source>
</evidence>
<dbReference type="GO" id="GO:0019323">
    <property type="term" value="P:pentose catabolic process"/>
    <property type="evidence" value="ECO:0007669"/>
    <property type="project" value="TreeGrafter"/>
</dbReference>
<keyword evidence="2 6" id="KW-0479">Metal-binding</keyword>
<dbReference type="eggNOG" id="COG0235">
    <property type="taxonomic scope" value="Bacteria"/>
</dbReference>
<evidence type="ECO:0000256" key="5">
    <source>
        <dbReference type="ARBA" id="ARBA00023239"/>
    </source>
</evidence>
<dbReference type="GO" id="GO:0046570">
    <property type="term" value="F:methylthioribulose 1-phosphate dehydratase activity"/>
    <property type="evidence" value="ECO:0007669"/>
    <property type="project" value="UniProtKB-UniRule"/>
</dbReference>
<dbReference type="GO" id="GO:0019509">
    <property type="term" value="P:L-methionine salvage from methylthioadenosine"/>
    <property type="evidence" value="ECO:0007669"/>
    <property type="project" value="UniProtKB-UniRule"/>
</dbReference>
<evidence type="ECO:0000256" key="1">
    <source>
        <dbReference type="ARBA" id="ARBA00022605"/>
    </source>
</evidence>
<dbReference type="GO" id="GO:0016832">
    <property type="term" value="F:aldehyde-lyase activity"/>
    <property type="evidence" value="ECO:0007669"/>
    <property type="project" value="TreeGrafter"/>
</dbReference>
<comment type="cofactor">
    <cofactor evidence="6">
        <name>Zn(2+)</name>
        <dbReference type="ChEBI" id="CHEBI:29105"/>
    </cofactor>
    <text evidence="6">Binds 1 zinc ion per subunit.</text>
</comment>
<dbReference type="PANTHER" id="PTHR22789">
    <property type="entry name" value="FUCULOSE PHOSPHATE ALDOLASE"/>
    <property type="match status" value="1"/>
</dbReference>
<dbReference type="SUPFAM" id="SSF53639">
    <property type="entry name" value="AraD/HMP-PK domain-like"/>
    <property type="match status" value="1"/>
</dbReference>
<comment type="catalytic activity">
    <reaction evidence="6">
        <text>5-(methylsulfanyl)-D-ribulose 1-phosphate = 5-methylsulfanyl-2,3-dioxopentyl phosphate + H2O</text>
        <dbReference type="Rhea" id="RHEA:15549"/>
        <dbReference type="ChEBI" id="CHEBI:15377"/>
        <dbReference type="ChEBI" id="CHEBI:58548"/>
        <dbReference type="ChEBI" id="CHEBI:58828"/>
        <dbReference type="EC" id="4.2.1.109"/>
    </reaction>
</comment>
<dbReference type="OrthoDB" id="9805559at2"/>
<accession>D5BXG3</accession>
<gene>
    <name evidence="6" type="primary">mtnB</name>
    <name evidence="8" type="ordered locus">Nhal_0741</name>
</gene>
<keyword evidence="3 6" id="KW-0862">Zinc</keyword>
<protein>
    <recommendedName>
        <fullName evidence="6">Methylthioribulose-1-phosphate dehydratase</fullName>
        <shortName evidence="6">MTRu-1-P dehydratase</shortName>
        <ecNumber evidence="6">4.2.1.109</ecNumber>
    </recommendedName>
</protein>
<name>D5BXG3_NITHN</name>
<feature type="domain" description="Class II aldolase/adducin N-terminal" evidence="7">
    <location>
        <begin position="13"/>
        <end position="200"/>
    </location>
</feature>
<evidence type="ECO:0000313" key="9">
    <source>
        <dbReference type="Proteomes" id="UP000001844"/>
    </source>
</evidence>
<keyword evidence="4 6" id="KW-0486">Methionine biosynthesis</keyword>
<dbReference type="InterPro" id="IPR017714">
    <property type="entry name" value="MethylthioRu-1-P_deHdtase_MtnB"/>
</dbReference>
<keyword evidence="1 6" id="KW-0028">Amino-acid biosynthesis</keyword>
<dbReference type="EC" id="4.2.1.109" evidence="6"/>
<evidence type="ECO:0000259" key="7">
    <source>
        <dbReference type="SMART" id="SM01007"/>
    </source>
</evidence>
<organism evidence="8 9">
    <name type="scientific">Nitrosococcus halophilus (strain Nc4)</name>
    <dbReference type="NCBI Taxonomy" id="472759"/>
    <lineage>
        <taxon>Bacteria</taxon>
        <taxon>Pseudomonadati</taxon>
        <taxon>Pseudomonadota</taxon>
        <taxon>Gammaproteobacteria</taxon>
        <taxon>Chromatiales</taxon>
        <taxon>Chromatiaceae</taxon>
        <taxon>Nitrosococcus</taxon>
    </lineage>
</organism>
<keyword evidence="9" id="KW-1185">Reference proteome</keyword>
<comment type="function">
    <text evidence="6">Catalyzes the dehydration of methylthioribulose-1-phosphate (MTRu-1-P) into 2,3-diketo-5-methylthiopentyl-1-phosphate (DK-MTP-1-P).</text>
</comment>
<dbReference type="Gene3D" id="3.40.225.10">
    <property type="entry name" value="Class II aldolase/adducin N-terminal domain"/>
    <property type="match status" value="1"/>
</dbReference>
<evidence type="ECO:0000256" key="6">
    <source>
        <dbReference type="HAMAP-Rule" id="MF_01677"/>
    </source>
</evidence>
<dbReference type="Proteomes" id="UP000001844">
    <property type="component" value="Chromosome"/>
</dbReference>
<reference evidence="9" key="1">
    <citation type="submission" date="2010-04" db="EMBL/GenBank/DDBJ databases">
        <title>Complete genome sequence of Nitrosococcus halophilus Nc4, a salt-adapted, aerobic obligate ammonia-oxidizing sulfur purple bacterium.</title>
        <authorList>
            <consortium name="US DOE Joint Genome Institute"/>
            <person name="Campbell M.A."/>
            <person name="Malfatti S.A."/>
            <person name="Chain P.S.G."/>
            <person name="Heidelberg J.F."/>
            <person name="Ward B.B."/>
            <person name="Klotz M.G."/>
        </authorList>
    </citation>
    <scope>NUCLEOTIDE SEQUENCE [LARGE SCALE GENOMIC DNA]</scope>
    <source>
        <strain evidence="9">Nc4</strain>
    </source>
</reference>
<evidence type="ECO:0000256" key="3">
    <source>
        <dbReference type="ARBA" id="ARBA00022833"/>
    </source>
</evidence>
<dbReference type="InterPro" id="IPR036409">
    <property type="entry name" value="Aldolase_II/adducin_N_sf"/>
</dbReference>